<comment type="caution">
    <text evidence="5">The sequence shown here is derived from an EMBL/GenBank/DDBJ whole genome shotgun (WGS) entry which is preliminary data.</text>
</comment>
<dbReference type="Gene3D" id="3.40.50.2300">
    <property type="match status" value="2"/>
</dbReference>
<dbReference type="STRING" id="1888892.BFL28_04495"/>
<dbReference type="Proteomes" id="UP000094487">
    <property type="component" value="Unassembled WGS sequence"/>
</dbReference>
<evidence type="ECO:0000256" key="3">
    <source>
        <dbReference type="ARBA" id="ARBA00023163"/>
    </source>
</evidence>
<dbReference type="Gene3D" id="1.10.260.40">
    <property type="entry name" value="lambda repressor-like DNA-binding domains"/>
    <property type="match status" value="1"/>
</dbReference>
<dbReference type="Pfam" id="PF00356">
    <property type="entry name" value="LacI"/>
    <property type="match status" value="1"/>
</dbReference>
<keyword evidence="3" id="KW-0804">Transcription</keyword>
<name>A0A1E3LUS9_9SPHN</name>
<evidence type="ECO:0000313" key="5">
    <source>
        <dbReference type="EMBL" id="ODP36580.1"/>
    </source>
</evidence>
<evidence type="ECO:0000259" key="4">
    <source>
        <dbReference type="PROSITE" id="PS50932"/>
    </source>
</evidence>
<feature type="domain" description="HTH lacI-type" evidence="4">
    <location>
        <begin position="5"/>
        <end position="59"/>
    </location>
</feature>
<keyword evidence="1" id="KW-0805">Transcription regulation</keyword>
<dbReference type="SMART" id="SM00354">
    <property type="entry name" value="HTH_LACI"/>
    <property type="match status" value="1"/>
</dbReference>
<dbReference type="GO" id="GO:0000976">
    <property type="term" value="F:transcription cis-regulatory region binding"/>
    <property type="evidence" value="ECO:0007669"/>
    <property type="project" value="TreeGrafter"/>
</dbReference>
<dbReference type="AlphaFoldDB" id="A0A1E3LUS9"/>
<dbReference type="GO" id="GO:0003700">
    <property type="term" value="F:DNA-binding transcription factor activity"/>
    <property type="evidence" value="ECO:0007669"/>
    <property type="project" value="TreeGrafter"/>
</dbReference>
<dbReference type="RefSeq" id="WP_131818670.1">
    <property type="nucleotide sequence ID" value="NZ_MDDS01000057.1"/>
</dbReference>
<dbReference type="PROSITE" id="PS50932">
    <property type="entry name" value="HTH_LACI_2"/>
    <property type="match status" value="1"/>
</dbReference>
<dbReference type="PANTHER" id="PTHR30146">
    <property type="entry name" value="LACI-RELATED TRANSCRIPTIONAL REPRESSOR"/>
    <property type="match status" value="1"/>
</dbReference>
<dbReference type="InterPro" id="IPR010982">
    <property type="entry name" value="Lambda_DNA-bd_dom_sf"/>
</dbReference>
<dbReference type="EMBL" id="MDDS01000057">
    <property type="protein sequence ID" value="ODP36580.1"/>
    <property type="molecule type" value="Genomic_DNA"/>
</dbReference>
<dbReference type="Pfam" id="PF13377">
    <property type="entry name" value="Peripla_BP_3"/>
    <property type="match status" value="1"/>
</dbReference>
<organism evidence="5 6">
    <name type="scientific">Sphingomonas turrisvirgatae</name>
    <dbReference type="NCBI Taxonomy" id="1888892"/>
    <lineage>
        <taxon>Bacteria</taxon>
        <taxon>Pseudomonadati</taxon>
        <taxon>Pseudomonadota</taxon>
        <taxon>Alphaproteobacteria</taxon>
        <taxon>Sphingomonadales</taxon>
        <taxon>Sphingomonadaceae</taxon>
        <taxon>Sphingomonas</taxon>
    </lineage>
</organism>
<proteinExistence type="predicted"/>
<reference evidence="5 6" key="1">
    <citation type="submission" date="2016-08" db="EMBL/GenBank/DDBJ databases">
        <title>Draft genome of the agarase producing Sphingomonas sp. MCT13.</title>
        <authorList>
            <person name="D'Andrea M.M."/>
            <person name="Rossolini G.M."/>
            <person name="Thaller M.C."/>
        </authorList>
    </citation>
    <scope>NUCLEOTIDE SEQUENCE [LARGE SCALE GENOMIC DNA]</scope>
    <source>
        <strain evidence="5 6">MCT13</strain>
    </source>
</reference>
<dbReference type="OrthoDB" id="8433438at2"/>
<dbReference type="CDD" id="cd06267">
    <property type="entry name" value="PBP1_LacI_sugar_binding-like"/>
    <property type="match status" value="1"/>
</dbReference>
<protein>
    <recommendedName>
        <fullName evidence="4">HTH lacI-type domain-containing protein</fullName>
    </recommendedName>
</protein>
<evidence type="ECO:0000256" key="1">
    <source>
        <dbReference type="ARBA" id="ARBA00023015"/>
    </source>
</evidence>
<gene>
    <name evidence="5" type="ORF">BFL28_04495</name>
</gene>
<dbReference type="InterPro" id="IPR000843">
    <property type="entry name" value="HTH_LacI"/>
</dbReference>
<accession>A0A1E3LUS9</accession>
<dbReference type="PANTHER" id="PTHR30146:SF138">
    <property type="entry name" value="TRANSCRIPTIONAL REGULATORY PROTEIN"/>
    <property type="match status" value="1"/>
</dbReference>
<dbReference type="SUPFAM" id="SSF53822">
    <property type="entry name" value="Periplasmic binding protein-like I"/>
    <property type="match status" value="1"/>
</dbReference>
<dbReference type="InterPro" id="IPR028082">
    <property type="entry name" value="Peripla_BP_I"/>
</dbReference>
<keyword evidence="2" id="KW-0238">DNA-binding</keyword>
<evidence type="ECO:0000256" key="2">
    <source>
        <dbReference type="ARBA" id="ARBA00023125"/>
    </source>
</evidence>
<dbReference type="InterPro" id="IPR046335">
    <property type="entry name" value="LacI/GalR-like_sensor"/>
</dbReference>
<dbReference type="SUPFAM" id="SSF47413">
    <property type="entry name" value="lambda repressor-like DNA-binding domains"/>
    <property type="match status" value="1"/>
</dbReference>
<evidence type="ECO:0000313" key="6">
    <source>
        <dbReference type="Proteomes" id="UP000094487"/>
    </source>
</evidence>
<dbReference type="CDD" id="cd01392">
    <property type="entry name" value="HTH_LacI"/>
    <property type="match status" value="1"/>
</dbReference>
<sequence length="346" mass="37150">MPAKVTVKTLARELGISHMTVSRAINDHPNVSVDMRERVLKLALDRGYIQSSAAKALRGMKSGTIGLLLPNIVNDFYARFAQAFGDLCAARRLNLVIHLTSEDPERERQALEQLRGLHADAAIIVPTLADEGRAAETSGETIRRLYLIRSPAVPRPAQFVGIDDTAAIDEAVVHLVQRGHRLIAFIGPSLALSSGRGRREAFARAMAAAGLSPSDERTLSGPAVYDHGRDSVRKCLALEVPPTAILCAGVEIARGALEQLLENDVLLGEQLAFIGYGDPAVYRWLNGGVSTIGLPTEALARSTFELALSDDPTTEAAIQHRARLIIRRSSGPTEPSHAPRAASAVS</sequence>
<keyword evidence="6" id="KW-1185">Reference proteome</keyword>